<gene>
    <name evidence="5" type="ORF">IMZ08_19340</name>
</gene>
<comment type="subcellular location">
    <subcellularLocation>
        <location evidence="1">Cytoplasm</location>
    </subcellularLocation>
</comment>
<proteinExistence type="predicted"/>
<accession>A0ABR9QNX2</accession>
<dbReference type="Pfam" id="PF00589">
    <property type="entry name" value="Phage_integrase"/>
    <property type="match status" value="1"/>
</dbReference>
<reference evidence="5 6" key="1">
    <citation type="submission" date="2020-10" db="EMBL/GenBank/DDBJ databases">
        <title>Bacillus sp. HD4P25, an endophyte from a halophyte.</title>
        <authorList>
            <person name="Sun J.-Q."/>
        </authorList>
    </citation>
    <scope>NUCLEOTIDE SEQUENCE [LARGE SCALE GENOMIC DNA]</scope>
    <source>
        <strain evidence="5 6">YIM 93174</strain>
    </source>
</reference>
<evidence type="ECO:0000259" key="4">
    <source>
        <dbReference type="PROSITE" id="PS51898"/>
    </source>
</evidence>
<dbReference type="PANTHER" id="PTHR30349">
    <property type="entry name" value="PHAGE INTEGRASE-RELATED"/>
    <property type="match status" value="1"/>
</dbReference>
<keyword evidence="3" id="KW-0233">DNA recombination</keyword>
<protein>
    <submittedName>
        <fullName evidence="5">Site-specific integrase</fullName>
    </submittedName>
</protein>
<keyword evidence="6" id="KW-1185">Reference proteome</keyword>
<dbReference type="EMBL" id="JADCLJ010000024">
    <property type="protein sequence ID" value="MBE4910196.1"/>
    <property type="molecule type" value="Genomic_DNA"/>
</dbReference>
<sequence>MSKVLDRETSLGTVYERFDSDGELINKVGIFGFIQKSANCHYFVIFNESGNLLEEPNNYLNNIIVDEGYKKREQAFTGLKVFYSFIKLFNIINFSSGLSEAETKRLMAFLEGGKSKGNRFDLELKTKRGNITINNYLGIIREYYKRVYRIKEGPLFDQKTIKVESGGGLLGHAKKKIVDRYNSNKKLKQNIHPPKYIKEQQYKDILNYIRIFCDIREEIIIRLMFEYGLRIGEVLGLTFEDIEKLKSGITRLILRNRISDRPHQKAKGVYTPRSTEDYSSKTYTSRKTGYQIIVISDEMRDLIEEYIDLTRNPILLNKYPIKLKNLTEKAYADRVGHSSLLSNENQYIFISNHHYTPLSSTGWNLVIRRIFEVLDIYLDEDVKKTNLNHRFRHGFAMKKVKEGYSEVKLAKALRHSNISTVLVYYNPDEEEQSDILKKNNQRQKTKFEVKNKNKGATYV</sequence>
<evidence type="ECO:0000313" key="6">
    <source>
        <dbReference type="Proteomes" id="UP001516662"/>
    </source>
</evidence>
<dbReference type="Proteomes" id="UP001516662">
    <property type="component" value="Unassembled WGS sequence"/>
</dbReference>
<evidence type="ECO:0000256" key="3">
    <source>
        <dbReference type="ARBA" id="ARBA00023172"/>
    </source>
</evidence>
<dbReference type="InterPro" id="IPR002104">
    <property type="entry name" value="Integrase_catalytic"/>
</dbReference>
<dbReference type="InterPro" id="IPR050090">
    <property type="entry name" value="Tyrosine_recombinase_XerCD"/>
</dbReference>
<dbReference type="InterPro" id="IPR011010">
    <property type="entry name" value="DNA_brk_join_enz"/>
</dbReference>
<dbReference type="RefSeq" id="WP_193539458.1">
    <property type="nucleotide sequence ID" value="NZ_JADCLJ010000024.1"/>
</dbReference>
<dbReference type="InterPro" id="IPR013762">
    <property type="entry name" value="Integrase-like_cat_sf"/>
</dbReference>
<dbReference type="PROSITE" id="PS51898">
    <property type="entry name" value="TYR_RECOMBINASE"/>
    <property type="match status" value="1"/>
</dbReference>
<dbReference type="SUPFAM" id="SSF56349">
    <property type="entry name" value="DNA breaking-rejoining enzymes"/>
    <property type="match status" value="1"/>
</dbReference>
<dbReference type="Gene3D" id="1.10.443.10">
    <property type="entry name" value="Intergrase catalytic core"/>
    <property type="match status" value="1"/>
</dbReference>
<dbReference type="PANTHER" id="PTHR30349:SF77">
    <property type="entry name" value="TYROSINE RECOMBINASE XERC"/>
    <property type="match status" value="1"/>
</dbReference>
<dbReference type="CDD" id="cd00397">
    <property type="entry name" value="DNA_BRE_C"/>
    <property type="match status" value="1"/>
</dbReference>
<organism evidence="5 6">
    <name type="scientific">Litchfieldia luteola</name>
    <dbReference type="NCBI Taxonomy" id="682179"/>
    <lineage>
        <taxon>Bacteria</taxon>
        <taxon>Bacillati</taxon>
        <taxon>Bacillota</taxon>
        <taxon>Bacilli</taxon>
        <taxon>Bacillales</taxon>
        <taxon>Bacillaceae</taxon>
        <taxon>Litchfieldia</taxon>
    </lineage>
</organism>
<keyword evidence="2" id="KW-0229">DNA integration</keyword>
<evidence type="ECO:0000313" key="5">
    <source>
        <dbReference type="EMBL" id="MBE4910196.1"/>
    </source>
</evidence>
<feature type="domain" description="Tyr recombinase" evidence="4">
    <location>
        <begin position="192"/>
        <end position="437"/>
    </location>
</feature>
<evidence type="ECO:0000256" key="1">
    <source>
        <dbReference type="ARBA" id="ARBA00004496"/>
    </source>
</evidence>
<name>A0ABR9QNX2_9BACI</name>
<evidence type="ECO:0000256" key="2">
    <source>
        <dbReference type="ARBA" id="ARBA00022908"/>
    </source>
</evidence>
<comment type="caution">
    <text evidence="5">The sequence shown here is derived from an EMBL/GenBank/DDBJ whole genome shotgun (WGS) entry which is preliminary data.</text>
</comment>